<dbReference type="VEuPathDB" id="FungiDB:VP01_134g14"/>
<evidence type="ECO:0000313" key="1">
    <source>
        <dbReference type="EMBL" id="KNZ61854.1"/>
    </source>
</evidence>
<name>A0A0L6VME2_9BASI</name>
<dbReference type="OrthoDB" id="1915076at2759"/>
<sequence>DLTPLDYSQTSHTKEKITRIQASLQTMTPFEREKHLDSIEWILEGFFHNLENMAAQIWVDKNKPCVISHWMSMPTTGNLLVELYNRPVFYFSAWSQYFFPSSTGPNNNPPIFLALTSTPHFIALKMEDETLSPAPQYGKN</sequence>
<proteinExistence type="predicted"/>
<accession>A0A0L6VME2</accession>
<keyword evidence="2" id="KW-1185">Reference proteome</keyword>
<reference evidence="1 2" key="1">
    <citation type="submission" date="2015-08" db="EMBL/GenBank/DDBJ databases">
        <title>Next Generation Sequencing and Analysis of the Genome of Puccinia sorghi L Schw, the Causal Agent of Maize Common Rust.</title>
        <authorList>
            <person name="Rochi L."/>
            <person name="Burguener G."/>
            <person name="Darino M."/>
            <person name="Turjanski A."/>
            <person name="Kreff E."/>
            <person name="Dieguez M.J."/>
            <person name="Sacco F."/>
        </authorList>
    </citation>
    <scope>NUCLEOTIDE SEQUENCE [LARGE SCALE GENOMIC DNA]</scope>
    <source>
        <strain evidence="1 2">RO10H11247</strain>
    </source>
</reference>
<evidence type="ECO:0000313" key="2">
    <source>
        <dbReference type="Proteomes" id="UP000037035"/>
    </source>
</evidence>
<dbReference type="Proteomes" id="UP000037035">
    <property type="component" value="Unassembled WGS sequence"/>
</dbReference>
<comment type="caution">
    <text evidence="1">The sequence shown here is derived from an EMBL/GenBank/DDBJ whole genome shotgun (WGS) entry which is preliminary data.</text>
</comment>
<protein>
    <submittedName>
        <fullName evidence="1">Uncharacterized protein</fullName>
    </submittedName>
</protein>
<feature type="non-terminal residue" evidence="1">
    <location>
        <position position="1"/>
    </location>
</feature>
<dbReference type="EMBL" id="LAVV01003888">
    <property type="protein sequence ID" value="KNZ61854.1"/>
    <property type="molecule type" value="Genomic_DNA"/>
</dbReference>
<gene>
    <name evidence="1" type="ORF">VP01_134g14</name>
</gene>
<dbReference type="AlphaFoldDB" id="A0A0L6VME2"/>
<organism evidence="1 2">
    <name type="scientific">Puccinia sorghi</name>
    <dbReference type="NCBI Taxonomy" id="27349"/>
    <lineage>
        <taxon>Eukaryota</taxon>
        <taxon>Fungi</taxon>
        <taxon>Dikarya</taxon>
        <taxon>Basidiomycota</taxon>
        <taxon>Pucciniomycotina</taxon>
        <taxon>Pucciniomycetes</taxon>
        <taxon>Pucciniales</taxon>
        <taxon>Pucciniaceae</taxon>
        <taxon>Puccinia</taxon>
    </lineage>
</organism>